<name>A0AAU8AXR2_9VIRU</name>
<accession>A0AAU8AXR2</accession>
<reference evidence="1" key="1">
    <citation type="submission" date="2024-03" db="EMBL/GenBank/DDBJ databases">
        <title>Diverse circular DNA viruses in blood, oral, and fecal samples of captive lemurs.</title>
        <authorList>
            <person name="Paietta E.N."/>
            <person name="Kraberger S."/>
            <person name="Lund M.C."/>
            <person name="Custer J.M."/>
            <person name="Vargas K.M."/>
            <person name="Ehmke E.E."/>
            <person name="Yoder A.D."/>
            <person name="Varsani A."/>
        </authorList>
    </citation>
    <scope>NUCLEOTIDE SEQUENCE</scope>
    <source>
        <strain evidence="1">Duke_24FF_1204</strain>
        <strain evidence="2">Duke_25FF_1256</strain>
    </source>
</reference>
<organism evidence="1">
    <name type="scientific">Dulem virus 125</name>
    <dbReference type="NCBI Taxonomy" id="3145602"/>
    <lineage>
        <taxon>Viruses</taxon>
        <taxon>Monodnaviria</taxon>
        <taxon>Sangervirae</taxon>
        <taxon>Phixviricota</taxon>
        <taxon>Malgrandaviricetes</taxon>
        <taxon>Petitvirales</taxon>
        <taxon>Microviridae</taxon>
        <taxon>Microvirus</taxon>
    </lineage>
</organism>
<proteinExistence type="predicted"/>
<protein>
    <submittedName>
        <fullName evidence="1">DNA pilot protein</fullName>
    </submittedName>
</protein>
<dbReference type="EMBL" id="PP511633">
    <property type="protein sequence ID" value="XCD06096.1"/>
    <property type="molecule type" value="Genomic_DNA"/>
</dbReference>
<dbReference type="EMBL" id="PP511508">
    <property type="protein sequence ID" value="XCD04800.1"/>
    <property type="molecule type" value="Genomic_DNA"/>
</dbReference>
<evidence type="ECO:0000313" key="2">
    <source>
        <dbReference type="EMBL" id="XCD06096.1"/>
    </source>
</evidence>
<sequence length="302" mass="32163">MRFTSLDFQSQNPKRAYYWQAVAAGIGALGALGSQAMANKASGVGRGRSFNDMLYDVNMTRAQWAHDEYMANTAHQREVADLRQSGLNPILSATGGNGAPATSNSVVQSNSASATVTARQQAKAQQLQAGLQVFGDLLQAQLRDKELNIASKNADTNLMNAVTQSKQTESNTALQNAQVANYAYQNRNLSAQEKLNLAKSQEATAHINFMNLQGNSLAYQNSLNSALAKQADVNASQIGAYGPHILTRTAGALLGSSGLGNLVSNQALKGYGSSVINGVKSWFDNLNSAKATNQATRGYLRK</sequence>
<evidence type="ECO:0000313" key="1">
    <source>
        <dbReference type="EMBL" id="XCD04800.1"/>
    </source>
</evidence>